<comment type="caution">
    <text evidence="2">The sequence shown here is derived from an EMBL/GenBank/DDBJ whole genome shotgun (WGS) entry which is preliminary data.</text>
</comment>
<dbReference type="Pfam" id="PF14028">
    <property type="entry name" value="Lant_dehydr_C"/>
    <property type="match status" value="1"/>
</dbReference>
<evidence type="ECO:0000259" key="1">
    <source>
        <dbReference type="Pfam" id="PF14028"/>
    </source>
</evidence>
<sequence length="314" mass="37372">MKEWVSVHLYYTEPWYNFLVYGVGDFVLKMKNEKIIKEFFFIRYWHQGPHIRLRVKCDNQNTELLRRHVDSYFTNYFNMHPSKNLTTKLIDNQLPNNSIQYIPYAAEIDRYGGKQALEIAEKQFEASSQVVLSIMKSNKTWNYNEALGKGLYLHLSFAYATGMDLAEAETFFKKIFEMWLPKSDNSTSHQIILKAFVENYELQKTSIMNSVQKLWLALQNKFEIEQQWLKVWIDQMAEISNRLQQVQKNNNFITPGNFKNDGTLNIDSCIQQRWYVYYSYVHMTNNRLGILNRDEGYLAYILMRGFENLKILES</sequence>
<dbReference type="EMBL" id="BMEC01000020">
    <property type="protein sequence ID" value="GGC54512.1"/>
    <property type="molecule type" value="Genomic_DNA"/>
</dbReference>
<evidence type="ECO:0000313" key="2">
    <source>
        <dbReference type="EMBL" id="GGC54512.1"/>
    </source>
</evidence>
<accession>A0ABQ1N8K4</accession>
<keyword evidence="3" id="KW-1185">Reference proteome</keyword>
<gene>
    <name evidence="2" type="ORF">GCM10011506_45180</name>
</gene>
<dbReference type="NCBIfam" id="TIGR03891">
    <property type="entry name" value="thiopep_ocin"/>
    <property type="match status" value="1"/>
</dbReference>
<dbReference type="InterPro" id="IPR023809">
    <property type="entry name" value="Thiopep_bacteriocin_synth_dom"/>
</dbReference>
<protein>
    <submittedName>
        <fullName evidence="2">Lantibiotic biosynthesis protein</fullName>
    </submittedName>
</protein>
<name>A0ABQ1N8K4_9BACT</name>
<organism evidence="2 3">
    <name type="scientific">Marivirga lumbricoides</name>
    <dbReference type="NCBI Taxonomy" id="1046115"/>
    <lineage>
        <taxon>Bacteria</taxon>
        <taxon>Pseudomonadati</taxon>
        <taxon>Bacteroidota</taxon>
        <taxon>Cytophagia</taxon>
        <taxon>Cytophagales</taxon>
        <taxon>Marivirgaceae</taxon>
        <taxon>Marivirga</taxon>
    </lineage>
</organism>
<evidence type="ECO:0000313" key="3">
    <source>
        <dbReference type="Proteomes" id="UP000636010"/>
    </source>
</evidence>
<dbReference type="Proteomes" id="UP000636010">
    <property type="component" value="Unassembled WGS sequence"/>
</dbReference>
<proteinExistence type="predicted"/>
<dbReference type="RefSeq" id="WP_188467621.1">
    <property type="nucleotide sequence ID" value="NZ_BAABHU010000020.1"/>
</dbReference>
<reference evidence="3" key="1">
    <citation type="journal article" date="2019" name="Int. J. Syst. Evol. Microbiol.">
        <title>The Global Catalogue of Microorganisms (GCM) 10K type strain sequencing project: providing services to taxonomists for standard genome sequencing and annotation.</title>
        <authorList>
            <consortium name="The Broad Institute Genomics Platform"/>
            <consortium name="The Broad Institute Genome Sequencing Center for Infectious Disease"/>
            <person name="Wu L."/>
            <person name="Ma J."/>
        </authorList>
    </citation>
    <scope>NUCLEOTIDE SEQUENCE [LARGE SCALE GENOMIC DNA]</scope>
    <source>
        <strain evidence="3">CGMCC 1.10832</strain>
    </source>
</reference>
<feature type="domain" description="Thiopeptide-type bacteriocin biosynthesis" evidence="1">
    <location>
        <begin position="4"/>
        <end position="302"/>
    </location>
</feature>